<sequence>MAGTVAGRLSRRGLLGGAALAGVGALAGVAQSAGTAAAEAPLDTPFTPVSVPHLLQAEQMVQYQRLLAAGHLPGGLVGHWPLDGAPADLSGCEHPVVLGSGATWTALRAGGELSLDGTSGAYAATGSVLDTTAPFTVSAWVRLAGTASLSTMYTAVSQDGTTTSRFLLQYDDTAGTWAFKVRSADQSTKVSAVAAHPASPGVWTHLTGVWDGTQIHLYVNGTLEGSADTTLSWAATEGFNIGRAKWNSAPVNRFNGAVDDVRAYNRALTAAEAAVISGATAIANNAYLIGSPSSLTWGTPDDPATWIAKARCSSFLTRVLRHTYGWATADYYTTYFQDTIPEAADYRAAFANGTAGPRFRQIRKVADLRPGDLIAIDYNGQVPDNTGHIVMVREVKGVFTGTADFTGETQYAVEIVDCTSRPHGVYGLTNYPTYPDTRVVSTVAGENFQGVGIGHMMFYASDTTGEFSRYRWSVNTSKTTADNLTVAERPIAAARVV</sequence>
<evidence type="ECO:0000256" key="1">
    <source>
        <dbReference type="ARBA" id="ARBA00022729"/>
    </source>
</evidence>
<dbReference type="EMBL" id="JAPHNL010000325">
    <property type="protein sequence ID" value="MCX3063896.1"/>
    <property type="molecule type" value="Genomic_DNA"/>
</dbReference>
<dbReference type="InterPro" id="IPR006558">
    <property type="entry name" value="LamG-like"/>
</dbReference>
<evidence type="ECO:0000313" key="5">
    <source>
        <dbReference type="EMBL" id="MCX3063896.1"/>
    </source>
</evidence>
<keyword evidence="1 3" id="KW-0732">Signal</keyword>
<dbReference type="PROSITE" id="PS51318">
    <property type="entry name" value="TAT"/>
    <property type="match status" value="1"/>
</dbReference>
<feature type="signal peptide" evidence="3">
    <location>
        <begin position="1"/>
        <end position="32"/>
    </location>
</feature>
<reference evidence="5" key="1">
    <citation type="submission" date="2022-10" db="EMBL/GenBank/DDBJ databases">
        <title>Streptomyces beihaiensis sp. nov., a chitin degrading actinobacterium, isolated from shrimp pond soil.</title>
        <authorList>
            <person name="Xie J."/>
            <person name="Shen N."/>
        </authorList>
    </citation>
    <scope>NUCLEOTIDE SEQUENCE</scope>
    <source>
        <strain evidence="5">GXMU-J5</strain>
    </source>
</reference>
<accession>A0ABT3U3K3</accession>
<evidence type="ECO:0000256" key="3">
    <source>
        <dbReference type="SAM" id="SignalP"/>
    </source>
</evidence>
<feature type="domain" description="LamG-like jellyroll fold" evidence="4">
    <location>
        <begin position="133"/>
        <end position="271"/>
    </location>
</feature>
<protein>
    <submittedName>
        <fullName evidence="5">LamG domain-containing protein</fullName>
    </submittedName>
</protein>
<dbReference type="Proteomes" id="UP001163064">
    <property type="component" value="Unassembled WGS sequence"/>
</dbReference>
<evidence type="ECO:0000256" key="2">
    <source>
        <dbReference type="ARBA" id="ARBA00023157"/>
    </source>
</evidence>
<evidence type="ECO:0000259" key="4">
    <source>
        <dbReference type="SMART" id="SM00560"/>
    </source>
</evidence>
<dbReference type="InterPro" id="IPR013320">
    <property type="entry name" value="ConA-like_dom_sf"/>
</dbReference>
<proteinExistence type="predicted"/>
<gene>
    <name evidence="5" type="ORF">OFY01_29905</name>
</gene>
<dbReference type="Pfam" id="PF13385">
    <property type="entry name" value="Laminin_G_3"/>
    <property type="match status" value="1"/>
</dbReference>
<dbReference type="InterPro" id="IPR006311">
    <property type="entry name" value="TAT_signal"/>
</dbReference>
<comment type="caution">
    <text evidence="5">The sequence shown here is derived from an EMBL/GenBank/DDBJ whole genome shotgun (WGS) entry which is preliminary data.</text>
</comment>
<keyword evidence="6" id="KW-1185">Reference proteome</keyword>
<dbReference type="Gene3D" id="2.60.120.200">
    <property type="match status" value="1"/>
</dbReference>
<organism evidence="5 6">
    <name type="scientific">Streptomyces beihaiensis</name>
    <dbReference type="NCBI Taxonomy" id="2984495"/>
    <lineage>
        <taxon>Bacteria</taxon>
        <taxon>Bacillati</taxon>
        <taxon>Actinomycetota</taxon>
        <taxon>Actinomycetes</taxon>
        <taxon>Kitasatosporales</taxon>
        <taxon>Streptomycetaceae</taxon>
        <taxon>Streptomyces</taxon>
    </lineage>
</organism>
<feature type="chain" id="PRO_5045957368" evidence="3">
    <location>
        <begin position="33"/>
        <end position="497"/>
    </location>
</feature>
<dbReference type="RefSeq" id="WP_266605219.1">
    <property type="nucleotide sequence ID" value="NZ_JAPHNL010000325.1"/>
</dbReference>
<name>A0ABT3U3K3_9ACTN</name>
<dbReference type="SUPFAM" id="SSF49899">
    <property type="entry name" value="Concanavalin A-like lectins/glucanases"/>
    <property type="match status" value="1"/>
</dbReference>
<keyword evidence="2" id="KW-1015">Disulfide bond</keyword>
<dbReference type="SMART" id="SM00560">
    <property type="entry name" value="LamGL"/>
    <property type="match status" value="1"/>
</dbReference>
<evidence type="ECO:0000313" key="6">
    <source>
        <dbReference type="Proteomes" id="UP001163064"/>
    </source>
</evidence>